<protein>
    <submittedName>
        <fullName evidence="1">Uncharacterized protein</fullName>
    </submittedName>
</protein>
<dbReference type="RefSeq" id="WP_012235710.1">
    <property type="nucleotide sequence ID" value="NC_010162.1"/>
</dbReference>
<accession>A9GIA2</accession>
<dbReference type="STRING" id="448385.sce3079"/>
<dbReference type="HAMAP" id="MF_00582">
    <property type="entry name" value="UPF0215"/>
    <property type="match status" value="1"/>
</dbReference>
<dbReference type="HOGENOM" id="CLU_095956_1_0_7"/>
<dbReference type="EMBL" id="AM746676">
    <property type="protein sequence ID" value="CAN93238.1"/>
    <property type="molecule type" value="Genomic_DNA"/>
</dbReference>
<dbReference type="Pfam" id="PF01949">
    <property type="entry name" value="Endo_dU"/>
    <property type="match status" value="1"/>
</dbReference>
<dbReference type="InterPro" id="IPR002802">
    <property type="entry name" value="Endo_dU"/>
</dbReference>
<dbReference type="BioCyc" id="SCEL448385:SCE_RS15785-MONOMER"/>
<dbReference type="PANTHER" id="PTHR39518:SF2">
    <property type="entry name" value="UPF0215 PROTEIN MJ1150"/>
    <property type="match status" value="1"/>
</dbReference>
<dbReference type="KEGG" id="scl:sce3079"/>
<evidence type="ECO:0000313" key="2">
    <source>
        <dbReference type="Proteomes" id="UP000002139"/>
    </source>
</evidence>
<name>A9GIA2_SORC5</name>
<proteinExistence type="inferred from homology"/>
<dbReference type="AlphaFoldDB" id="A9GIA2"/>
<dbReference type="OrthoDB" id="25804at2"/>
<dbReference type="PIRSF" id="PIRSF006380">
    <property type="entry name" value="UCP006380"/>
    <property type="match status" value="1"/>
</dbReference>
<dbReference type="Proteomes" id="UP000002139">
    <property type="component" value="Chromosome"/>
</dbReference>
<organism evidence="1 2">
    <name type="scientific">Sorangium cellulosum (strain So ce56)</name>
    <name type="common">Polyangium cellulosum (strain So ce56)</name>
    <dbReference type="NCBI Taxonomy" id="448385"/>
    <lineage>
        <taxon>Bacteria</taxon>
        <taxon>Pseudomonadati</taxon>
        <taxon>Myxococcota</taxon>
        <taxon>Polyangia</taxon>
        <taxon>Polyangiales</taxon>
        <taxon>Polyangiaceae</taxon>
        <taxon>Sorangium</taxon>
    </lineage>
</organism>
<dbReference type="Gene3D" id="3.30.2170.10">
    <property type="entry name" value="archaeoglobus fulgidus dsm 4304 superfamily"/>
    <property type="match status" value="1"/>
</dbReference>
<gene>
    <name evidence="1" type="ordered locus">sce3079</name>
</gene>
<dbReference type="PANTHER" id="PTHR39518">
    <property type="entry name" value="UPF0215 PROTEIN MJ1150"/>
    <property type="match status" value="1"/>
</dbReference>
<keyword evidence="2" id="KW-1185">Reference proteome</keyword>
<dbReference type="eggNOG" id="COG1628">
    <property type="taxonomic scope" value="Bacteria"/>
</dbReference>
<evidence type="ECO:0000313" key="1">
    <source>
        <dbReference type="EMBL" id="CAN93238.1"/>
    </source>
</evidence>
<reference evidence="1 2" key="1">
    <citation type="journal article" date="2007" name="Nat. Biotechnol.">
        <title>Complete genome sequence of the myxobacterium Sorangium cellulosum.</title>
        <authorList>
            <person name="Schneiker S."/>
            <person name="Perlova O."/>
            <person name="Kaiser O."/>
            <person name="Gerth K."/>
            <person name="Alici A."/>
            <person name="Altmeyer M.O."/>
            <person name="Bartels D."/>
            <person name="Bekel T."/>
            <person name="Beyer S."/>
            <person name="Bode E."/>
            <person name="Bode H.B."/>
            <person name="Bolten C.J."/>
            <person name="Choudhuri J.V."/>
            <person name="Doss S."/>
            <person name="Elnakady Y.A."/>
            <person name="Frank B."/>
            <person name="Gaigalat L."/>
            <person name="Goesmann A."/>
            <person name="Groeger C."/>
            <person name="Gross F."/>
            <person name="Jelsbak L."/>
            <person name="Jelsbak L."/>
            <person name="Kalinowski J."/>
            <person name="Kegler C."/>
            <person name="Knauber T."/>
            <person name="Konietzny S."/>
            <person name="Kopp M."/>
            <person name="Krause L."/>
            <person name="Krug D."/>
            <person name="Linke B."/>
            <person name="Mahmud T."/>
            <person name="Martinez-Arias R."/>
            <person name="McHardy A.C."/>
            <person name="Merai M."/>
            <person name="Meyer F."/>
            <person name="Mormann S."/>
            <person name="Munoz-Dorado J."/>
            <person name="Perez J."/>
            <person name="Pradella S."/>
            <person name="Rachid S."/>
            <person name="Raddatz G."/>
            <person name="Rosenau F."/>
            <person name="Rueckert C."/>
            <person name="Sasse F."/>
            <person name="Scharfe M."/>
            <person name="Schuster S.C."/>
            <person name="Suen G."/>
            <person name="Treuner-Lange A."/>
            <person name="Velicer G.J."/>
            <person name="Vorholter F.-J."/>
            <person name="Weissman K.J."/>
            <person name="Welch R.D."/>
            <person name="Wenzel S.C."/>
            <person name="Whitworth D.E."/>
            <person name="Wilhelm S."/>
            <person name="Wittmann C."/>
            <person name="Bloecker H."/>
            <person name="Puehler A."/>
            <person name="Mueller R."/>
        </authorList>
    </citation>
    <scope>NUCLEOTIDE SEQUENCE [LARGE SCALE GENOMIC DNA]</scope>
    <source>
        <strain evidence="2">So ce56</strain>
    </source>
</reference>
<sequence>MRIRRISNVIGFDDAPFERGMGGKVALVGTVCSGTRLDIVVRGHVEQDGSDATGVMAELVKENELVHVRGVLMQGITVAGFNVVDINALAEELGVPVMVVMRKRPKMQKFLAALEQVKSAREKRSVIERAGPIEPCAGLWVHRAGLSLEEGRELIERTTLHGAIPEPLRLAHIIAGGTTRGVSRGRA</sequence>